<keyword evidence="1" id="KW-0808">Transferase</keyword>
<dbReference type="RefSeq" id="WP_019225369.1">
    <property type="nucleotide sequence ID" value="NZ_CP046996.1"/>
</dbReference>
<reference evidence="1 2" key="1">
    <citation type="submission" date="2019-12" db="EMBL/GenBank/DDBJ databases">
        <title>Sequence classification of anaerobic respiratory reductive dehalogenases: First we see many, then we see few.</title>
        <authorList>
            <person name="Molenda O."/>
            <person name="Puentes Jacome L.A."/>
            <person name="Cao X."/>
            <person name="Nesbo C.L."/>
            <person name="Tang S."/>
            <person name="Morson N."/>
            <person name="Patron J."/>
            <person name="Lomheim L."/>
            <person name="Wishart D.S."/>
            <person name="Edwards E.A."/>
        </authorList>
    </citation>
    <scope>NUCLEOTIDE SEQUENCE [LARGE SCALE GENOMIC DNA]</scope>
    <source>
        <strain evidence="1 2">12DCA</strain>
    </source>
</reference>
<name>A0A857DIG7_9FIRM</name>
<dbReference type="Proteomes" id="UP000430508">
    <property type="component" value="Chromosome"/>
</dbReference>
<organism evidence="1 2">
    <name type="scientific">Dehalobacter restrictus</name>
    <dbReference type="NCBI Taxonomy" id="55583"/>
    <lineage>
        <taxon>Bacteria</taxon>
        <taxon>Bacillati</taxon>
        <taxon>Bacillota</taxon>
        <taxon>Clostridia</taxon>
        <taxon>Eubacteriales</taxon>
        <taxon>Desulfitobacteriaceae</taxon>
        <taxon>Dehalobacter</taxon>
    </lineage>
</organism>
<dbReference type="Pfam" id="PF04445">
    <property type="entry name" value="SAM_MT"/>
    <property type="match status" value="1"/>
</dbReference>
<dbReference type="PANTHER" id="PTHR36112">
    <property type="entry name" value="RIBOSOMAL RNA SMALL SUBUNIT METHYLTRANSFERASE J"/>
    <property type="match status" value="1"/>
</dbReference>
<sequence>MDQMDNVIAYKRSDEKLKLQLEKLSMQSGIKIVPMDALSEADGLPILRYVKQKLCLEDDGERLFFHPSMALLRMINILRGVPDRFLQAVNLEAGDIFLDATMGLASDTLIAAYAAGGKGSVIAVESSPLIHFLVQDGLDQVKQFKPAKKLSQVKAQAWAELSQATSCIKTVLADHTRILEGLPDASVDVVYFDPMFRVTVKESSSIRPLKKWSDPNPLDKDTIREACRVSRKRVVLKERKGSSEFTRLGFYVKEKNKYSPVDFGIIDLTRVGEGFQ</sequence>
<dbReference type="GO" id="GO:0008990">
    <property type="term" value="F:rRNA (guanine-N2-)-methyltransferase activity"/>
    <property type="evidence" value="ECO:0007669"/>
    <property type="project" value="InterPro"/>
</dbReference>
<proteinExistence type="predicted"/>
<evidence type="ECO:0000313" key="2">
    <source>
        <dbReference type="Proteomes" id="UP000430508"/>
    </source>
</evidence>
<gene>
    <name evidence="1" type="ORF">GQ588_07655</name>
</gene>
<dbReference type="InterPro" id="IPR007536">
    <property type="entry name" value="16SrRNA_methylTrfase_J"/>
</dbReference>
<dbReference type="AlphaFoldDB" id="A0A857DIG7"/>
<accession>A0A857DIG7</accession>
<dbReference type="EMBL" id="CP046996">
    <property type="protein sequence ID" value="QHA00511.1"/>
    <property type="molecule type" value="Genomic_DNA"/>
</dbReference>
<evidence type="ECO:0000313" key="1">
    <source>
        <dbReference type="EMBL" id="QHA00511.1"/>
    </source>
</evidence>
<protein>
    <submittedName>
        <fullName evidence="1">Protein-glutamate O-methyltransferase</fullName>
    </submittedName>
</protein>
<dbReference type="InterPro" id="IPR029063">
    <property type="entry name" value="SAM-dependent_MTases_sf"/>
</dbReference>
<dbReference type="SUPFAM" id="SSF53335">
    <property type="entry name" value="S-adenosyl-L-methionine-dependent methyltransferases"/>
    <property type="match status" value="1"/>
</dbReference>
<keyword evidence="1" id="KW-0489">Methyltransferase</keyword>
<dbReference type="PANTHER" id="PTHR36112:SF1">
    <property type="entry name" value="RIBOSOMAL RNA SMALL SUBUNIT METHYLTRANSFERASE J"/>
    <property type="match status" value="1"/>
</dbReference>
<dbReference type="Gene3D" id="3.40.50.150">
    <property type="entry name" value="Vaccinia Virus protein VP39"/>
    <property type="match status" value="1"/>
</dbReference>